<organism evidence="1 2">
    <name type="scientific">Acidocella aromatica</name>
    <dbReference type="NCBI Taxonomy" id="1303579"/>
    <lineage>
        <taxon>Bacteria</taxon>
        <taxon>Pseudomonadati</taxon>
        <taxon>Pseudomonadota</taxon>
        <taxon>Alphaproteobacteria</taxon>
        <taxon>Acetobacterales</taxon>
        <taxon>Acidocellaceae</taxon>
        <taxon>Acidocella</taxon>
    </lineage>
</organism>
<sequence length="227" mass="22805">MGKVTLTLGGVAFQDMEVPEAISFGGRQRVAVQELIGGGRAVQALGVDEGIITFSGIFSGSDAAVRAQLLDAARTTGAALPLMWDSFYYLVIIEQFAAEYRKPNLIPFEIACIVVDNVASAVVAPLASLVGSDLAVAENLGVQAGISMLGLGLGSAVGYEAARGQVDAVMTSSGAAVRNAGTALDTVADAGAGAGILNGLSAGTAQLAAAANMRGYLNRAAVNLGMA</sequence>
<comment type="caution">
    <text evidence="1">The sequence shown here is derived from an EMBL/GenBank/DDBJ whole genome shotgun (WGS) entry which is preliminary data.</text>
</comment>
<dbReference type="RefSeq" id="WP_183266647.1">
    <property type="nucleotide sequence ID" value="NZ_JACHFJ010000008.1"/>
</dbReference>
<keyword evidence="2" id="KW-1185">Reference proteome</keyword>
<dbReference type="AlphaFoldDB" id="A0A840VN89"/>
<accession>A0A840VN89</accession>
<evidence type="ECO:0000313" key="2">
    <source>
        <dbReference type="Proteomes" id="UP000553706"/>
    </source>
</evidence>
<evidence type="ECO:0000313" key="1">
    <source>
        <dbReference type="EMBL" id="MBB5373639.1"/>
    </source>
</evidence>
<dbReference type="Proteomes" id="UP000553706">
    <property type="component" value="Unassembled WGS sequence"/>
</dbReference>
<dbReference type="EMBL" id="JACHFJ010000008">
    <property type="protein sequence ID" value="MBB5373639.1"/>
    <property type="molecule type" value="Genomic_DNA"/>
</dbReference>
<name>A0A840VN89_9PROT</name>
<reference evidence="1 2" key="1">
    <citation type="submission" date="2020-08" db="EMBL/GenBank/DDBJ databases">
        <title>Genomic Encyclopedia of Type Strains, Phase IV (KMG-IV): sequencing the most valuable type-strain genomes for metagenomic binning, comparative biology and taxonomic classification.</title>
        <authorList>
            <person name="Goeker M."/>
        </authorList>
    </citation>
    <scope>NUCLEOTIDE SEQUENCE [LARGE SCALE GENOMIC DNA]</scope>
    <source>
        <strain evidence="1 2">DSM 27026</strain>
    </source>
</reference>
<protein>
    <submittedName>
        <fullName evidence="1">Uncharacterized protein</fullName>
    </submittedName>
</protein>
<gene>
    <name evidence="1" type="ORF">HNP71_001903</name>
</gene>
<proteinExistence type="predicted"/>